<dbReference type="RefSeq" id="WP_185251074.1">
    <property type="nucleotide sequence ID" value="NZ_JACKXE010000001.1"/>
</dbReference>
<feature type="transmembrane region" description="Helical" evidence="1">
    <location>
        <begin position="166"/>
        <end position="190"/>
    </location>
</feature>
<evidence type="ECO:0000313" key="3">
    <source>
        <dbReference type="Proteomes" id="UP000523955"/>
    </source>
</evidence>
<keyword evidence="3" id="KW-1185">Reference proteome</keyword>
<reference evidence="2 3" key="1">
    <citation type="submission" date="2020-08" db="EMBL/GenBank/DDBJ databases">
        <authorList>
            <person name="Seo M.-J."/>
        </authorList>
    </citation>
    <scope>NUCLEOTIDE SEQUENCE [LARGE SCALE GENOMIC DNA]</scope>
    <source>
        <strain evidence="2 3">KIGAM211</strain>
    </source>
</reference>
<gene>
    <name evidence="2" type="ORF">H5V45_00205</name>
</gene>
<keyword evidence="1" id="KW-0472">Membrane</keyword>
<dbReference type="Proteomes" id="UP000523955">
    <property type="component" value="Unassembled WGS sequence"/>
</dbReference>
<keyword evidence="1" id="KW-1133">Transmembrane helix</keyword>
<protein>
    <submittedName>
        <fullName evidence="2">Uncharacterized protein</fullName>
    </submittedName>
</protein>
<evidence type="ECO:0000313" key="2">
    <source>
        <dbReference type="EMBL" id="MBB6625727.1"/>
    </source>
</evidence>
<feature type="transmembrane region" description="Helical" evidence="1">
    <location>
        <begin position="86"/>
        <end position="110"/>
    </location>
</feature>
<dbReference type="EMBL" id="JACKXE010000001">
    <property type="protein sequence ID" value="MBB6625727.1"/>
    <property type="molecule type" value="Genomic_DNA"/>
</dbReference>
<dbReference type="AlphaFoldDB" id="A0A7X0RCK8"/>
<organism evidence="2 3">
    <name type="scientific">Nocardioides luti</name>
    <dbReference type="NCBI Taxonomy" id="2761101"/>
    <lineage>
        <taxon>Bacteria</taxon>
        <taxon>Bacillati</taxon>
        <taxon>Actinomycetota</taxon>
        <taxon>Actinomycetes</taxon>
        <taxon>Propionibacteriales</taxon>
        <taxon>Nocardioidaceae</taxon>
        <taxon>Nocardioides</taxon>
    </lineage>
</organism>
<evidence type="ECO:0000256" key="1">
    <source>
        <dbReference type="SAM" id="Phobius"/>
    </source>
</evidence>
<accession>A0A7X0RCK8</accession>
<name>A0A7X0RCK8_9ACTN</name>
<feature type="transmembrane region" description="Helical" evidence="1">
    <location>
        <begin position="35"/>
        <end position="66"/>
    </location>
</feature>
<sequence length="205" mass="20802">MSTTQPTPADPAGTPVVDRREVLHREKEAFGGVKIFCAFFGWLTATGMTVLLTALLAAVGAGVGLASSASEVAGAAADQGVSAAEIGWAGVVLVLVVVFVAYYSGGYVAGRMARFDGIRQGIAVFAWAVVVAILVAILGAVAGAKYDVLDNLNSFPRLPGSFSDLSIQAVVALVGVVAAALVGAMAGGLAGMHFHRKVDRTGLGR</sequence>
<keyword evidence="1" id="KW-0812">Transmembrane</keyword>
<proteinExistence type="predicted"/>
<feature type="transmembrane region" description="Helical" evidence="1">
    <location>
        <begin position="122"/>
        <end position="146"/>
    </location>
</feature>
<comment type="caution">
    <text evidence="2">The sequence shown here is derived from an EMBL/GenBank/DDBJ whole genome shotgun (WGS) entry which is preliminary data.</text>
</comment>